<feature type="region of interest" description="Disordered" evidence="1">
    <location>
        <begin position="77"/>
        <end position="105"/>
    </location>
</feature>
<sequence>MASWRGAVGEGKKMHRLLIDSHMKFAPGWDAELLRMIKATPTRKAVLTHYPVNWEYLNETQVPIMWWVPCAVCPARQQQQHHQQHQQQQHQQQQQQQPNMRPKHV</sequence>
<dbReference type="OrthoDB" id="76265at2759"/>
<gene>
    <name evidence="2" type="ORF">TSOC_008113</name>
</gene>
<dbReference type="Pfam" id="PF11397">
    <property type="entry name" value="GlcNAc"/>
    <property type="match status" value="1"/>
</dbReference>
<evidence type="ECO:0000313" key="3">
    <source>
        <dbReference type="Proteomes" id="UP000236333"/>
    </source>
</evidence>
<accession>A0A2J7ZZ96</accession>
<dbReference type="PANTHER" id="PTHR34496:SF9">
    <property type="entry name" value="[SKP1-PROTEIN]-HYDROXYPROLINE N-ACETYLGLUCOSAMINYLTRANSFERASE"/>
    <property type="match status" value="1"/>
</dbReference>
<evidence type="ECO:0000313" key="2">
    <source>
        <dbReference type="EMBL" id="PNH05597.1"/>
    </source>
</evidence>
<dbReference type="EMBL" id="PGGS01000293">
    <property type="protein sequence ID" value="PNH05597.1"/>
    <property type="molecule type" value="Genomic_DNA"/>
</dbReference>
<feature type="non-terminal residue" evidence="2">
    <location>
        <position position="105"/>
    </location>
</feature>
<dbReference type="Proteomes" id="UP000236333">
    <property type="component" value="Unassembled WGS sequence"/>
</dbReference>
<proteinExistence type="predicted"/>
<feature type="compositionally biased region" description="Low complexity" evidence="1">
    <location>
        <begin position="77"/>
        <end position="97"/>
    </location>
</feature>
<dbReference type="InterPro" id="IPR021067">
    <property type="entry name" value="Glycosyltransferase"/>
</dbReference>
<evidence type="ECO:0000256" key="1">
    <source>
        <dbReference type="SAM" id="MobiDB-lite"/>
    </source>
</evidence>
<dbReference type="PANTHER" id="PTHR34496">
    <property type="entry name" value="GLCNAC TRANSFERASE-RELATED"/>
    <property type="match status" value="1"/>
</dbReference>
<protein>
    <submittedName>
        <fullName evidence="2">Uncharacterized protein</fullName>
    </submittedName>
</protein>
<name>A0A2J7ZZ96_9CHLO</name>
<organism evidence="2 3">
    <name type="scientific">Tetrabaena socialis</name>
    <dbReference type="NCBI Taxonomy" id="47790"/>
    <lineage>
        <taxon>Eukaryota</taxon>
        <taxon>Viridiplantae</taxon>
        <taxon>Chlorophyta</taxon>
        <taxon>core chlorophytes</taxon>
        <taxon>Chlorophyceae</taxon>
        <taxon>CS clade</taxon>
        <taxon>Chlamydomonadales</taxon>
        <taxon>Tetrabaenaceae</taxon>
        <taxon>Tetrabaena</taxon>
    </lineage>
</organism>
<dbReference type="AlphaFoldDB" id="A0A2J7ZZ96"/>
<comment type="caution">
    <text evidence="2">The sequence shown here is derived from an EMBL/GenBank/DDBJ whole genome shotgun (WGS) entry which is preliminary data.</text>
</comment>
<keyword evidence="3" id="KW-1185">Reference proteome</keyword>
<reference evidence="2 3" key="1">
    <citation type="journal article" date="2017" name="Mol. Biol. Evol.">
        <title>The 4-celled Tetrabaena socialis nuclear genome reveals the essential components for genetic control of cell number at the origin of multicellularity in the volvocine lineage.</title>
        <authorList>
            <person name="Featherston J."/>
            <person name="Arakaki Y."/>
            <person name="Hanschen E.R."/>
            <person name="Ferris P.J."/>
            <person name="Michod R.E."/>
            <person name="Olson B.J.S.C."/>
            <person name="Nozaki H."/>
            <person name="Durand P.M."/>
        </authorList>
    </citation>
    <scope>NUCLEOTIDE SEQUENCE [LARGE SCALE GENOMIC DNA]</scope>
    <source>
        <strain evidence="2 3">NIES-571</strain>
    </source>
</reference>